<dbReference type="EMBL" id="JAPJZH010000031">
    <property type="protein sequence ID" value="MDA4848767.1"/>
    <property type="molecule type" value="Genomic_DNA"/>
</dbReference>
<organism evidence="9 10">
    <name type="scientific">Hoeflea poritis</name>
    <dbReference type="NCBI Taxonomy" id="2993659"/>
    <lineage>
        <taxon>Bacteria</taxon>
        <taxon>Pseudomonadati</taxon>
        <taxon>Pseudomonadota</taxon>
        <taxon>Alphaproteobacteria</taxon>
        <taxon>Hyphomicrobiales</taxon>
        <taxon>Rhizobiaceae</taxon>
        <taxon>Hoeflea</taxon>
    </lineage>
</organism>
<dbReference type="InterPro" id="IPR008225">
    <property type="entry name" value="F420-0_g-glutamyl_ligase"/>
</dbReference>
<dbReference type="RefSeq" id="WP_271092643.1">
    <property type="nucleotide sequence ID" value="NZ_JAPJZH010000031.1"/>
</dbReference>
<name>A0ABT4VXK3_9HYPH</name>
<dbReference type="GO" id="GO:0052618">
    <property type="term" value="F:coenzyme F420-0:L-glutamate ligase activity"/>
    <property type="evidence" value="ECO:0007669"/>
    <property type="project" value="UniProtKB-EC"/>
</dbReference>
<feature type="domain" description="Coenzyme F420:L-glutamate ligase-like" evidence="8">
    <location>
        <begin position="12"/>
        <end position="232"/>
    </location>
</feature>
<dbReference type="Gene3D" id="3.30.1330.100">
    <property type="entry name" value="CofE-like"/>
    <property type="match status" value="1"/>
</dbReference>
<keyword evidence="3" id="KW-0547">Nucleotide-binding</keyword>
<dbReference type="EC" id="6.3.2.31" evidence="9"/>
<dbReference type="PANTHER" id="PTHR47917:SF1">
    <property type="entry name" value="COENZYME F420:L-GLUTAMATE LIGASE"/>
    <property type="match status" value="1"/>
</dbReference>
<dbReference type="Pfam" id="PF01996">
    <property type="entry name" value="F420_ligase"/>
    <property type="match status" value="1"/>
</dbReference>
<keyword evidence="7" id="KW-0464">Manganese</keyword>
<evidence type="ECO:0000313" key="10">
    <source>
        <dbReference type="Proteomes" id="UP001148313"/>
    </source>
</evidence>
<keyword evidence="1 9" id="KW-0436">Ligase</keyword>
<keyword evidence="10" id="KW-1185">Reference proteome</keyword>
<evidence type="ECO:0000259" key="8">
    <source>
        <dbReference type="Pfam" id="PF01996"/>
    </source>
</evidence>
<evidence type="ECO:0000256" key="5">
    <source>
        <dbReference type="ARBA" id="ARBA00022958"/>
    </source>
</evidence>
<sequence length="259" mass="27764">MTTALTIKALDKVPMIGPGDDLATIIVDALADNDLTVENGDVLVLAQKIVSKSEGRLLDLNTVLPSKRAEEIAHATDKDPRLVEAILAESKSVLRRVPGVLITEHLRGWIMANAGIDASNVASSDGEDNVLLLPLDPDKSCEDLCEQLYVRTRKEVGVLINDSFGRPWRLGTTGVALGAAGLPSLWDRRGEKDMFGRELQVSQQAVADELAAAASLVQGQGAEGRPIALIRGLEFGANENAPSRPAADLIRDISEDLFR</sequence>
<gene>
    <name evidence="9" type="primary">cofE</name>
    <name evidence="9" type="ORF">OOZ53_25670</name>
</gene>
<keyword evidence="5" id="KW-0630">Potassium</keyword>
<dbReference type="PANTHER" id="PTHR47917">
    <property type="match status" value="1"/>
</dbReference>
<evidence type="ECO:0000256" key="6">
    <source>
        <dbReference type="ARBA" id="ARBA00023134"/>
    </source>
</evidence>
<dbReference type="InterPro" id="IPR002847">
    <property type="entry name" value="F420-0_gamma-glut_ligase-dom"/>
</dbReference>
<reference evidence="9" key="1">
    <citation type="submission" date="2022-11" db="EMBL/GenBank/DDBJ databases">
        <title>Hoeflea poritis sp. nov., isolated from scleractinian coral Porites lutea.</title>
        <authorList>
            <person name="Zhang G."/>
            <person name="Wei Q."/>
            <person name="Cai L."/>
        </authorList>
    </citation>
    <scope>NUCLEOTIDE SEQUENCE</scope>
    <source>
        <strain evidence="9">E7-10</strain>
    </source>
</reference>
<evidence type="ECO:0000256" key="1">
    <source>
        <dbReference type="ARBA" id="ARBA00022598"/>
    </source>
</evidence>
<dbReference type="NCBIfam" id="TIGR01916">
    <property type="entry name" value="F420_cofE"/>
    <property type="match status" value="1"/>
</dbReference>
<accession>A0ABT4VXK3</accession>
<evidence type="ECO:0000256" key="4">
    <source>
        <dbReference type="ARBA" id="ARBA00022842"/>
    </source>
</evidence>
<dbReference type="Proteomes" id="UP001148313">
    <property type="component" value="Unassembled WGS sequence"/>
</dbReference>
<protein>
    <submittedName>
        <fullName evidence="9">Coenzyme F420-0:L-glutamate ligase</fullName>
        <ecNumber evidence="9">6.3.2.31</ecNumber>
    </submittedName>
</protein>
<evidence type="ECO:0000313" key="9">
    <source>
        <dbReference type="EMBL" id="MDA4848767.1"/>
    </source>
</evidence>
<keyword evidence="4" id="KW-0460">Magnesium</keyword>
<dbReference type="Gene3D" id="3.90.1660.10">
    <property type="entry name" value="CofE-like domain"/>
    <property type="match status" value="1"/>
</dbReference>
<comment type="caution">
    <text evidence="9">The sequence shown here is derived from an EMBL/GenBank/DDBJ whole genome shotgun (WGS) entry which is preliminary data.</text>
</comment>
<evidence type="ECO:0000256" key="3">
    <source>
        <dbReference type="ARBA" id="ARBA00022741"/>
    </source>
</evidence>
<keyword evidence="6" id="KW-0342">GTP-binding</keyword>
<proteinExistence type="predicted"/>
<evidence type="ECO:0000256" key="7">
    <source>
        <dbReference type="ARBA" id="ARBA00023211"/>
    </source>
</evidence>
<evidence type="ECO:0000256" key="2">
    <source>
        <dbReference type="ARBA" id="ARBA00022723"/>
    </source>
</evidence>
<dbReference type="SUPFAM" id="SSF144010">
    <property type="entry name" value="CofE-like"/>
    <property type="match status" value="1"/>
</dbReference>
<keyword evidence="2" id="KW-0479">Metal-binding</keyword>